<organism evidence="2 3">
    <name type="scientific">Vibrio tubiashii</name>
    <dbReference type="NCBI Taxonomy" id="29498"/>
    <lineage>
        <taxon>Bacteria</taxon>
        <taxon>Pseudomonadati</taxon>
        <taxon>Pseudomonadota</taxon>
        <taxon>Gammaproteobacteria</taxon>
        <taxon>Vibrionales</taxon>
        <taxon>Vibrionaceae</taxon>
        <taxon>Vibrio</taxon>
        <taxon>Vibrio oreintalis group</taxon>
    </lineage>
</organism>
<accession>A0AAE5GQK1</accession>
<reference evidence="2 3" key="1">
    <citation type="submission" date="2019-08" db="EMBL/GenBank/DDBJ databases">
        <title>Draft genome sequencing and comparative genomics of hatchery-associated Vibrios.</title>
        <authorList>
            <person name="Kehlet-Delgado H."/>
            <person name="Mueller R.S."/>
        </authorList>
    </citation>
    <scope>NUCLEOTIDE SEQUENCE [LARGE SCALE GENOMIC DNA]</scope>
    <source>
        <strain evidence="2 3">01-65-5-1</strain>
    </source>
</reference>
<evidence type="ECO:0000313" key="3">
    <source>
        <dbReference type="Proteomes" id="UP000572722"/>
    </source>
</evidence>
<proteinExistence type="predicted"/>
<feature type="transmembrane region" description="Helical" evidence="1">
    <location>
        <begin position="26"/>
        <end position="46"/>
    </location>
</feature>
<sequence length="135" mass="15046">MEDIKVHKNEVRDSKSNDKTAKLDQVNIALTITIKLIVIGVLLASFNAGKSVYQQYAHYGPSCSEKISSFQYWIDNAGKVKGKIVSVHQSRLQTENGTTQCFGQFKTESGNYKDWNGSISELTNKEVIGWAKVSN</sequence>
<name>A0AAE5GQK1_9VIBR</name>
<comment type="caution">
    <text evidence="2">The sequence shown here is derived from an EMBL/GenBank/DDBJ whole genome shotgun (WGS) entry which is preliminary data.</text>
</comment>
<protein>
    <submittedName>
        <fullName evidence="2">Uncharacterized protein</fullName>
    </submittedName>
</protein>
<keyword evidence="1" id="KW-1133">Transmembrane helix</keyword>
<keyword evidence="1" id="KW-0812">Transmembrane</keyword>
<dbReference type="AlphaFoldDB" id="A0AAE5GQK1"/>
<dbReference type="Proteomes" id="UP000572722">
    <property type="component" value="Unassembled WGS sequence"/>
</dbReference>
<dbReference type="RefSeq" id="WP_171321692.1">
    <property type="nucleotide sequence ID" value="NZ_VTXO01000003.1"/>
</dbReference>
<keyword evidence="1" id="KW-0472">Membrane</keyword>
<evidence type="ECO:0000313" key="2">
    <source>
        <dbReference type="EMBL" id="NOI80919.1"/>
    </source>
</evidence>
<gene>
    <name evidence="2" type="ORF">F0237_09605</name>
</gene>
<dbReference type="EMBL" id="VTXO01000003">
    <property type="protein sequence ID" value="NOI80919.1"/>
    <property type="molecule type" value="Genomic_DNA"/>
</dbReference>
<evidence type="ECO:0000256" key="1">
    <source>
        <dbReference type="SAM" id="Phobius"/>
    </source>
</evidence>